<accession>A0A0N4V0M9</accession>
<dbReference type="InterPro" id="IPR029347">
    <property type="entry name" value="Raptor_N"/>
</dbReference>
<feature type="domain" description="Raptor N-terminal CASPase-like" evidence="4">
    <location>
        <begin position="53"/>
        <end position="207"/>
    </location>
</feature>
<dbReference type="InterPro" id="IPR004083">
    <property type="entry name" value="Raptor"/>
</dbReference>
<evidence type="ECO:0000313" key="5">
    <source>
        <dbReference type="EMBL" id="VDD88042.1"/>
    </source>
</evidence>
<dbReference type="SUPFAM" id="SSF50978">
    <property type="entry name" value="WD40 repeat-like"/>
    <property type="match status" value="1"/>
</dbReference>
<dbReference type="GO" id="GO:0071230">
    <property type="term" value="P:cellular response to amino acid stimulus"/>
    <property type="evidence" value="ECO:0007669"/>
    <property type="project" value="TreeGrafter"/>
</dbReference>
<evidence type="ECO:0000256" key="1">
    <source>
        <dbReference type="ARBA" id="ARBA00022574"/>
    </source>
</evidence>
<dbReference type="InterPro" id="IPR011989">
    <property type="entry name" value="ARM-like"/>
</dbReference>
<dbReference type="EMBL" id="UXUI01007528">
    <property type="protein sequence ID" value="VDD88042.1"/>
    <property type="molecule type" value="Genomic_DNA"/>
</dbReference>
<feature type="region of interest" description="Disordered" evidence="3">
    <location>
        <begin position="1303"/>
        <end position="1332"/>
    </location>
</feature>
<feature type="compositionally biased region" description="Polar residues" evidence="3">
    <location>
        <begin position="1093"/>
        <end position="1102"/>
    </location>
</feature>
<feature type="compositionally biased region" description="Basic and acidic residues" evidence="3">
    <location>
        <begin position="1047"/>
        <end position="1087"/>
    </location>
</feature>
<sequence>MKTPLVDDTRSDSPVPSSFEGARHVDDITGAEEIFEDRELCTEHNERRYYKERLKTVSYAVVMCLNLGVEPPDMMRRQVPCGKLECWVDPQGMSPQKAVQQIIKNIQATYERWQPRARFKIATDPTVEEVRRLCQGMRRNAKDERVLFHYNGHGVPKPTENGELWVFNKSFTQYIPLSIYDLQTWICNPSVYIWDCSAAGLIVKSFSRFAGDQEKEWVKQLDEHMETKPPPLPMIQAAMSIDQRATAFGFPKKPNFRSLKSLGISCSVIGLSIRHPFWNSVFAACGTVDNFPVSNLDRIIPGEISDRRSILGELNWIFTAITDTIAWDALSKELFQKIFRLDLVLASLCRSFLLADRVMLAYNRHVVSEPKLPSLHDHPLWDAWDFTLDHCLDRMHGAALQNSNVLWSLGKELYFVRTSLRYNVLIEMNNEFYKSEKENGTPLNWFFKDQLKAFDMWLRYGADKHIPPQQLPVVLQVLLSQQYRVEALKLLARFLDLGAWAVGHALTVGIFPYMLKLLQSGLKDLRQWLAFIWAKILAVEPNCQSDLVKDKDQGCVFKKTLSFFPIALSVLVLHYDSERYISIALAQNCICICNGSNNTQRLQVVSLLPSLMIFFFIMLSAFRPAQDVLSSNGYISICVELLSGSAIEKCRLLKLWVLIGLGRLWSGHNEARWQAIRLVAHDRVMDCLNNAVPEIRAAAMYALGCLVRNRSESNEHASSVDHEICERIATKCMYEGSVLVRAELVVALQWFIIDFEQHFANVYLELSKKAAERRLSRKAFLDEKAALERSDRRPVRRSNYGRKLSVGENENSRIPEDQPFTYYSTLPRDYLKQSYRRQVQGVPQRSNSMVLGPLFEHSGSSNATTPKMGKREKREEEIFKEKVREQMQLLAEQLMMSQVERVWFAILWLSLDPVKKVAEMSRVLISYIEEVAAAKKERFSNIYKQSTASFVASNEKINEKNDSPERPTFTIGSPTIEKSCFEEAHGRGTDVTPNSSFSAIPAVTLTTSDASKVVSAHLAVPTLSRVQQKSGTVASASAPVEAPNSRTDCKASHFDSSKLVGDRKICSSKKGESRDLQHRHSKDEADASGHGNAVSSDAETVYSEASGTGKLNALKRHQNATEDLNATHKNCSAALGNNSSPWMVSKAGSKKHLVVGNGADIPGGLVKTMKVSVRGGNLKEMSHNEIDAVTCLKHPAQNSSGSVDEGGIFDTRDSALEEAKLSYSRPVSAGANASSGEKNSKENGNFAKSVPDVAIEAPVDVKDCSDIAAEPSAIAVEAVDAVEELDSSDKHASISYDTHSAAATSIAQNSKQSGSSGTPSVRQKPRLSRPENSAAAIFHASSIFTPKRKVHAPNMESMVKLDEWDKKKGKEPLKPLVTTEFIAWCSKRVTEPLLDVIEERVGDGLNDASCKKKLPTDWAYSKREVLVQVADLENQVLENNPFAQCDSQLFFLKPERSVTCLAWSYLRPHIYTCDGKNFDIWRYEVQKTPEVRRRIDCADNNPYCSDTVCQLESINDMTRELVMMGSTDSLVRIWDPGYSMYSNDFEREQRLVTAAYLLKDEPRFGDGLKTVYRWNQKKGFIIASGNVGVCRLWDAITEKRSQDLRIITKAMNKTRKPVVTKICSDISNPELLCLGKLRAAHSISGLRRFNLGMNDGMVYFYDLRLPSGEKQRVMSLRGLKGSVVGLSTFSEAAADDEMFIIAGSNSGEVRIWDPRMFEEPLNEFNACVASKAQDVKMLSMDVQKHGKLISCATTVPEVRIYGTNKKLRGEIKYDDALIGGRLGAPSAVSFHPLRVMLAVSTEERMVSAYGLPHSTS</sequence>
<dbReference type="PANTHER" id="PTHR12848:SF16">
    <property type="entry name" value="REGULATORY-ASSOCIATED PROTEIN OF MTOR"/>
    <property type="match status" value="1"/>
</dbReference>
<dbReference type="InterPro" id="IPR015943">
    <property type="entry name" value="WD40/YVTN_repeat-like_dom_sf"/>
</dbReference>
<dbReference type="GO" id="GO:0009267">
    <property type="term" value="P:cellular response to starvation"/>
    <property type="evidence" value="ECO:0007669"/>
    <property type="project" value="TreeGrafter"/>
</dbReference>
<organism evidence="7">
    <name type="scientific">Enterobius vermicularis</name>
    <name type="common">Human pinworm</name>
    <dbReference type="NCBI Taxonomy" id="51028"/>
    <lineage>
        <taxon>Eukaryota</taxon>
        <taxon>Metazoa</taxon>
        <taxon>Ecdysozoa</taxon>
        <taxon>Nematoda</taxon>
        <taxon>Chromadorea</taxon>
        <taxon>Rhabditida</taxon>
        <taxon>Spirurina</taxon>
        <taxon>Oxyuridomorpha</taxon>
        <taxon>Oxyuroidea</taxon>
        <taxon>Oxyuridae</taxon>
        <taxon>Enterobius</taxon>
    </lineage>
</organism>
<keyword evidence="2" id="KW-0677">Repeat</keyword>
<feature type="region of interest" description="Disordered" evidence="3">
    <location>
        <begin position="853"/>
        <end position="873"/>
    </location>
</feature>
<keyword evidence="1" id="KW-0853">WD repeat</keyword>
<proteinExistence type="predicted"/>
<keyword evidence="6" id="KW-1185">Reference proteome</keyword>
<feature type="region of interest" description="Disordered" evidence="3">
    <location>
        <begin position="791"/>
        <end position="820"/>
    </location>
</feature>
<dbReference type="InterPro" id="IPR036322">
    <property type="entry name" value="WD40_repeat_dom_sf"/>
</dbReference>
<dbReference type="GO" id="GO:0030674">
    <property type="term" value="F:protein-macromolecule adaptor activity"/>
    <property type="evidence" value="ECO:0007669"/>
    <property type="project" value="TreeGrafter"/>
</dbReference>
<dbReference type="Pfam" id="PF14538">
    <property type="entry name" value="Raptor_N"/>
    <property type="match status" value="1"/>
</dbReference>
<feature type="region of interest" description="Disordered" evidence="3">
    <location>
        <begin position="1224"/>
        <end position="1246"/>
    </location>
</feature>
<dbReference type="SMART" id="SM01302">
    <property type="entry name" value="Raptor_N"/>
    <property type="match status" value="1"/>
</dbReference>
<dbReference type="GO" id="GO:0030307">
    <property type="term" value="P:positive regulation of cell growth"/>
    <property type="evidence" value="ECO:0007669"/>
    <property type="project" value="TreeGrafter"/>
</dbReference>
<dbReference type="GO" id="GO:0031931">
    <property type="term" value="C:TORC1 complex"/>
    <property type="evidence" value="ECO:0007669"/>
    <property type="project" value="InterPro"/>
</dbReference>
<feature type="compositionally biased region" description="Polar residues" evidence="3">
    <location>
        <begin position="1303"/>
        <end position="1321"/>
    </location>
</feature>
<feature type="compositionally biased region" description="Polar residues" evidence="3">
    <location>
        <begin position="1025"/>
        <end position="1035"/>
    </location>
</feature>
<dbReference type="PANTHER" id="PTHR12848">
    <property type="entry name" value="REGULATORY-ASSOCIATED PROTEIN OF MTOR"/>
    <property type="match status" value="1"/>
</dbReference>
<protein>
    <submittedName>
        <fullName evidence="7">Raptor_N domain-containing protein</fullName>
    </submittedName>
</protein>
<dbReference type="GO" id="GO:0005737">
    <property type="term" value="C:cytoplasm"/>
    <property type="evidence" value="ECO:0007669"/>
    <property type="project" value="TreeGrafter"/>
</dbReference>
<gene>
    <name evidence="5" type="ORF">EVEC_LOCUS3185</name>
</gene>
<reference evidence="5 6" key="2">
    <citation type="submission" date="2018-10" db="EMBL/GenBank/DDBJ databases">
        <authorList>
            <consortium name="Pathogen Informatics"/>
        </authorList>
    </citation>
    <scope>NUCLEOTIDE SEQUENCE [LARGE SCALE GENOMIC DNA]</scope>
</reference>
<reference evidence="7" key="1">
    <citation type="submission" date="2016-04" db="UniProtKB">
        <authorList>
            <consortium name="WormBaseParasite"/>
        </authorList>
    </citation>
    <scope>IDENTIFICATION</scope>
</reference>
<dbReference type="Proteomes" id="UP000274131">
    <property type="component" value="Unassembled WGS sequence"/>
</dbReference>
<evidence type="ECO:0000259" key="4">
    <source>
        <dbReference type="SMART" id="SM01302"/>
    </source>
</evidence>
<dbReference type="Gene3D" id="1.25.10.10">
    <property type="entry name" value="Leucine-rich Repeat Variant"/>
    <property type="match status" value="1"/>
</dbReference>
<dbReference type="SUPFAM" id="SSF48371">
    <property type="entry name" value="ARM repeat"/>
    <property type="match status" value="1"/>
</dbReference>
<evidence type="ECO:0000313" key="6">
    <source>
        <dbReference type="Proteomes" id="UP000274131"/>
    </source>
</evidence>
<feature type="compositionally biased region" description="Basic and acidic residues" evidence="3">
    <location>
        <begin position="1"/>
        <end position="11"/>
    </location>
</feature>
<dbReference type="PRINTS" id="PR01547">
    <property type="entry name" value="YEAST176DUF"/>
</dbReference>
<dbReference type="WBParaSite" id="EVEC_0000347701-mRNA-1">
    <property type="protein sequence ID" value="EVEC_0000347701-mRNA-1"/>
    <property type="gene ID" value="EVEC_0000347701"/>
</dbReference>
<dbReference type="STRING" id="51028.A0A0N4V0M9"/>
<evidence type="ECO:0000256" key="2">
    <source>
        <dbReference type="ARBA" id="ARBA00022737"/>
    </source>
</evidence>
<evidence type="ECO:0000256" key="3">
    <source>
        <dbReference type="SAM" id="MobiDB-lite"/>
    </source>
</evidence>
<feature type="region of interest" description="Disordered" evidence="3">
    <location>
        <begin position="1"/>
        <end position="21"/>
    </location>
</feature>
<dbReference type="OrthoDB" id="10262360at2759"/>
<feature type="region of interest" description="Disordered" evidence="3">
    <location>
        <begin position="1025"/>
        <end position="1102"/>
    </location>
</feature>
<name>A0A0N4V0M9_ENTVE</name>
<dbReference type="Gene3D" id="2.130.10.10">
    <property type="entry name" value="YVTN repeat-like/Quinoprotein amine dehydrogenase"/>
    <property type="match status" value="2"/>
</dbReference>
<dbReference type="GO" id="GO:0038202">
    <property type="term" value="P:TORC1 signaling"/>
    <property type="evidence" value="ECO:0007669"/>
    <property type="project" value="TreeGrafter"/>
</dbReference>
<evidence type="ECO:0000313" key="7">
    <source>
        <dbReference type="WBParaSite" id="EVEC_0000347701-mRNA-1"/>
    </source>
</evidence>
<dbReference type="InterPro" id="IPR016024">
    <property type="entry name" value="ARM-type_fold"/>
</dbReference>
<dbReference type="GO" id="GO:0010506">
    <property type="term" value="P:regulation of autophagy"/>
    <property type="evidence" value="ECO:0007669"/>
    <property type="project" value="TreeGrafter"/>
</dbReference>